<evidence type="ECO:0000313" key="2">
    <source>
        <dbReference type="Proteomes" id="UP000256919"/>
    </source>
</evidence>
<evidence type="ECO:0000313" key="1">
    <source>
        <dbReference type="EMBL" id="REE24715.1"/>
    </source>
</evidence>
<reference evidence="1 2" key="1">
    <citation type="submission" date="2018-07" db="EMBL/GenBank/DDBJ databases">
        <title>Genomic Encyclopedia of Type Strains, Phase III (KMG-III): the genomes of soil and plant-associated and newly described type strains.</title>
        <authorList>
            <person name="Whitman W."/>
        </authorList>
    </citation>
    <scope>NUCLEOTIDE SEQUENCE [LARGE SCALE GENOMIC DNA]</scope>
    <source>
        <strain evidence="1 2">CECT 7948</strain>
    </source>
</reference>
<gene>
    <name evidence="1" type="ORF">DFQ09_10319</name>
</gene>
<dbReference type="EMBL" id="QREI01000003">
    <property type="protein sequence ID" value="REE24715.1"/>
    <property type="molecule type" value="Genomic_DNA"/>
</dbReference>
<organism evidence="1 2">
    <name type="scientific">Winogradskyella pacifica</name>
    <dbReference type="NCBI Taxonomy" id="664642"/>
    <lineage>
        <taxon>Bacteria</taxon>
        <taxon>Pseudomonadati</taxon>
        <taxon>Bacteroidota</taxon>
        <taxon>Flavobacteriia</taxon>
        <taxon>Flavobacteriales</taxon>
        <taxon>Flavobacteriaceae</taxon>
        <taxon>Winogradskyella</taxon>
    </lineage>
</organism>
<comment type="caution">
    <text evidence="1">The sequence shown here is derived from an EMBL/GenBank/DDBJ whole genome shotgun (WGS) entry which is preliminary data.</text>
</comment>
<protein>
    <submittedName>
        <fullName evidence="1">Uncharacterized protein</fullName>
    </submittedName>
</protein>
<proteinExistence type="predicted"/>
<dbReference type="AlphaFoldDB" id="A0A3D9MZN1"/>
<sequence>MQLRKLHNINSITFFGADVSFKLKLPFVVDGKTLKS</sequence>
<accession>A0A3D9MZN1</accession>
<name>A0A3D9MZN1_9FLAO</name>
<keyword evidence="2" id="KW-1185">Reference proteome</keyword>
<dbReference type="Proteomes" id="UP000256919">
    <property type="component" value="Unassembled WGS sequence"/>
</dbReference>